<evidence type="ECO:0000313" key="3">
    <source>
        <dbReference type="Proteomes" id="UP001569428"/>
    </source>
</evidence>
<evidence type="ECO:0000313" key="2">
    <source>
        <dbReference type="EMBL" id="MFA0812952.1"/>
    </source>
</evidence>
<dbReference type="Pfam" id="PF14267">
    <property type="entry name" value="DUF4357"/>
    <property type="match status" value="1"/>
</dbReference>
<name>A0ABV4P3P2_9GAMM</name>
<dbReference type="RefSeq" id="WP_371840689.1">
    <property type="nucleotide sequence ID" value="NZ_JBGMEK010000062.1"/>
</dbReference>
<dbReference type="CDD" id="cd10447">
    <property type="entry name" value="GIY-YIG_unchar_2"/>
    <property type="match status" value="1"/>
</dbReference>
<evidence type="ECO:0000259" key="1">
    <source>
        <dbReference type="Pfam" id="PF14267"/>
    </source>
</evidence>
<comment type="caution">
    <text evidence="2">The sequence shown here is derived from an EMBL/GenBank/DDBJ whole genome shotgun (WGS) entry which is preliminary data.</text>
</comment>
<reference evidence="2 3" key="1">
    <citation type="submission" date="2024-08" db="EMBL/GenBank/DDBJ databases">
        <authorList>
            <person name="Ishaq N."/>
        </authorList>
    </citation>
    <scope>NUCLEOTIDE SEQUENCE [LARGE SCALE GENOMIC DNA]</scope>
    <source>
        <strain evidence="2 3">DSM 18651</strain>
    </source>
</reference>
<sequence>MQATTIKLFLVHGNPNGLRTAELSNWSGKAIAAPRTEISELLKRDELASPGVYFLTGVDPKSGDRAIYIGEAENVASRLKGHSSRDFWNSVTVFVSKDENLTKAHIRYLEGVLIGKANDNSSAIVVNSASSGAKLPESDAAEMDVFLQKCLQLLPVLGISDFNEKIDQTSETKELLYCRIRGVMATGKRTANGFIVFEGSQAVLEHRPSATRMRDKREQLLDKGLLQERGDHLIFTKDIEFGSPSTAGSIVRGGNSNGLTCWRNSNGVQLKELETTET</sequence>
<accession>A0ABV4P3P2</accession>
<organism evidence="2 3">
    <name type="scientific">Microbulbifer epialgicus</name>
    <dbReference type="NCBI Taxonomy" id="393907"/>
    <lineage>
        <taxon>Bacteria</taxon>
        <taxon>Pseudomonadati</taxon>
        <taxon>Pseudomonadota</taxon>
        <taxon>Gammaproteobacteria</taxon>
        <taxon>Cellvibrionales</taxon>
        <taxon>Microbulbiferaceae</taxon>
        <taxon>Microbulbifer</taxon>
    </lineage>
</organism>
<dbReference type="InterPro" id="IPR025579">
    <property type="entry name" value="DUF4357"/>
</dbReference>
<keyword evidence="3" id="KW-1185">Reference proteome</keyword>
<feature type="domain" description="DUF4357" evidence="1">
    <location>
        <begin position="217"/>
        <end position="270"/>
    </location>
</feature>
<proteinExistence type="predicted"/>
<gene>
    <name evidence="2" type="ORF">ACCI49_18750</name>
</gene>
<dbReference type="EMBL" id="JBGMEK010000062">
    <property type="protein sequence ID" value="MFA0812952.1"/>
    <property type="molecule type" value="Genomic_DNA"/>
</dbReference>
<protein>
    <submittedName>
        <fullName evidence="2">GIY-YIG nuclease family protein</fullName>
    </submittedName>
</protein>
<dbReference type="Proteomes" id="UP001569428">
    <property type="component" value="Unassembled WGS sequence"/>
</dbReference>